<evidence type="ECO:0000256" key="1">
    <source>
        <dbReference type="SAM" id="MobiDB-lite"/>
    </source>
</evidence>
<feature type="compositionally biased region" description="Low complexity" evidence="1">
    <location>
        <begin position="72"/>
        <end position="82"/>
    </location>
</feature>
<name>A0A6J7LJI7_9ZZZZ</name>
<organism evidence="2">
    <name type="scientific">freshwater metagenome</name>
    <dbReference type="NCBI Taxonomy" id="449393"/>
    <lineage>
        <taxon>unclassified sequences</taxon>
        <taxon>metagenomes</taxon>
        <taxon>ecological metagenomes</taxon>
    </lineage>
</organism>
<reference evidence="2" key="1">
    <citation type="submission" date="2020-05" db="EMBL/GenBank/DDBJ databases">
        <authorList>
            <person name="Chiriac C."/>
            <person name="Salcher M."/>
            <person name="Ghai R."/>
            <person name="Kavagutti S V."/>
        </authorList>
    </citation>
    <scope>NUCLEOTIDE SEQUENCE</scope>
</reference>
<accession>A0A6J7LJI7</accession>
<gene>
    <name evidence="2" type="ORF">UFOPK3772_03104</name>
</gene>
<evidence type="ECO:0000313" key="2">
    <source>
        <dbReference type="EMBL" id="CAB4968441.1"/>
    </source>
</evidence>
<sequence>MRTSCGLIARPDCRTAEVSAAMIPVRTGAATLVPSSTFVPPPNLAPWTRWPGPMIEWPSYLDPKFVKRIGEPSSASAPTASTVGKADGTHQFSP</sequence>
<dbReference type="AlphaFoldDB" id="A0A6J7LJI7"/>
<proteinExistence type="predicted"/>
<feature type="region of interest" description="Disordered" evidence="1">
    <location>
        <begin position="71"/>
        <end position="94"/>
    </location>
</feature>
<protein>
    <submittedName>
        <fullName evidence="2">Unannotated protein</fullName>
    </submittedName>
</protein>
<dbReference type="EMBL" id="CAFBNE010000156">
    <property type="protein sequence ID" value="CAB4968441.1"/>
    <property type="molecule type" value="Genomic_DNA"/>
</dbReference>